<feature type="domain" description="PFU" evidence="7">
    <location>
        <begin position="290"/>
        <end position="384"/>
    </location>
</feature>
<dbReference type="EMBL" id="OC007260">
    <property type="protein sequence ID" value="CAD7266592.1"/>
    <property type="molecule type" value="Genomic_DNA"/>
</dbReference>
<dbReference type="SMART" id="SM00320">
    <property type="entry name" value="WD40"/>
    <property type="match status" value="5"/>
</dbReference>
<dbReference type="InterPro" id="IPR015943">
    <property type="entry name" value="WD40/YVTN_repeat-like_dom_sf"/>
</dbReference>
<evidence type="ECO:0000256" key="1">
    <source>
        <dbReference type="ARBA" id="ARBA00004496"/>
    </source>
</evidence>
<comment type="subcellular location">
    <subcellularLocation>
        <location evidence="1">Cytoplasm</location>
    </subcellularLocation>
</comment>
<feature type="repeat" description="WD" evidence="6">
    <location>
        <begin position="112"/>
        <end position="152"/>
    </location>
</feature>
<sequence>MDALCLAPGTSLLNYGHQIDMFTLHIGELNVLLPVCGLSPGIEEGTFLSASWDLTAKLWQAHGKDSPLMSLSGHEAAVWAVIQLAITKIIVTGSADKNIKTWTSTGELLRTLKGHSDCVRGLVATSNKEFLSCANDATVMYWNAESGTCLATLYGHTNYIYSIAMIEGESFATSGEDRTLRVWQLADCVQTIHLPCQSVWSVAVLPNKDIVAGTSDGLVRVFSADPSRYASPEILAKFEEEVANINTVAEKEIGGVKISDLPGKEALAKPGRSDGQTKLVKEGGAAVCYSWSAAGQEWTKVGDVLGATSDEKQLYSGKEYDYVFSVDVEDGKPPLKLPYNKNEDPWVAAQRFIHDNHLSQLYLDQVANFIVTNSNKTDASPLPQFSDPFTGGARYIPGMGEMVTPTPAPDPLTGSTRYIPGGATANGTESGEKLHELNCSPGDRVNQVSEDQLEGLVKMADPTSSIQPSHVDVLKQLLEWPAEIVYPVLDIARLAVRNQEVNTAICSGQIGDQLIGYLRRFLLPTSPTANQMLSLRLVCNMFAHQDGVNLVLKHRDYLLSTLVDLVPPCHKNVQVFFPPVEQDFCDELLL</sequence>
<dbReference type="PROSITE" id="PS51396">
    <property type="entry name" value="PUL"/>
    <property type="match status" value="1"/>
</dbReference>
<dbReference type="Pfam" id="PF00400">
    <property type="entry name" value="WD40"/>
    <property type="match status" value="4"/>
</dbReference>
<dbReference type="SUPFAM" id="SSF50978">
    <property type="entry name" value="WD40 repeat-like"/>
    <property type="match status" value="1"/>
</dbReference>
<evidence type="ECO:0000259" key="8">
    <source>
        <dbReference type="PROSITE" id="PS51396"/>
    </source>
</evidence>
<dbReference type="PROSITE" id="PS51394">
    <property type="entry name" value="PFU"/>
    <property type="match status" value="1"/>
</dbReference>
<dbReference type="PANTHER" id="PTHR19849:SF0">
    <property type="entry name" value="PHOSPHOLIPASE A-2-ACTIVATING PROTEIN"/>
    <property type="match status" value="1"/>
</dbReference>
<dbReference type="GO" id="GO:0005634">
    <property type="term" value="C:nucleus"/>
    <property type="evidence" value="ECO:0007669"/>
    <property type="project" value="TreeGrafter"/>
</dbReference>
<keyword evidence="5" id="KW-0677">Repeat</keyword>
<dbReference type="InterPro" id="IPR036322">
    <property type="entry name" value="WD40_repeat_dom_sf"/>
</dbReference>
<dbReference type="GO" id="GO:0043130">
    <property type="term" value="F:ubiquitin binding"/>
    <property type="evidence" value="ECO:0007669"/>
    <property type="project" value="TreeGrafter"/>
</dbReference>
<protein>
    <recommendedName>
        <fullName evidence="10">Phospholipase A-2-activating protein</fullName>
    </recommendedName>
</protein>
<accession>A0A7R9B5Y5</accession>
<dbReference type="GO" id="GO:0005737">
    <property type="term" value="C:cytoplasm"/>
    <property type="evidence" value="ECO:0007669"/>
    <property type="project" value="UniProtKB-SubCell"/>
</dbReference>
<gene>
    <name evidence="9" type="ORF">TSIB3V08_LOCUS10608</name>
</gene>
<dbReference type="Gene3D" id="3.10.20.870">
    <property type="entry name" value="PFU (PLAA family ubiquitin binding), C-terminal domain"/>
    <property type="match status" value="1"/>
</dbReference>
<organism evidence="9">
    <name type="scientific">Timema shepardi</name>
    <name type="common">Walking stick</name>
    <dbReference type="NCBI Taxonomy" id="629360"/>
    <lineage>
        <taxon>Eukaryota</taxon>
        <taxon>Metazoa</taxon>
        <taxon>Ecdysozoa</taxon>
        <taxon>Arthropoda</taxon>
        <taxon>Hexapoda</taxon>
        <taxon>Insecta</taxon>
        <taxon>Pterygota</taxon>
        <taxon>Neoptera</taxon>
        <taxon>Polyneoptera</taxon>
        <taxon>Phasmatodea</taxon>
        <taxon>Timematodea</taxon>
        <taxon>Timematoidea</taxon>
        <taxon>Timematidae</taxon>
        <taxon>Timema</taxon>
    </lineage>
</organism>
<evidence type="ECO:0000313" key="9">
    <source>
        <dbReference type="EMBL" id="CAD7266592.1"/>
    </source>
</evidence>
<evidence type="ECO:0008006" key="10">
    <source>
        <dbReference type="Google" id="ProtNLM"/>
    </source>
</evidence>
<feature type="domain" description="PUL" evidence="8">
    <location>
        <begin position="411"/>
        <end position="590"/>
    </location>
</feature>
<dbReference type="InterPro" id="IPR015155">
    <property type="entry name" value="PFU"/>
</dbReference>
<dbReference type="Pfam" id="PF08324">
    <property type="entry name" value="PUL"/>
    <property type="match status" value="1"/>
</dbReference>
<dbReference type="PROSITE" id="PS50082">
    <property type="entry name" value="WD_REPEATS_2"/>
    <property type="match status" value="3"/>
</dbReference>
<dbReference type="PROSITE" id="PS50294">
    <property type="entry name" value="WD_REPEATS_REGION"/>
    <property type="match status" value="1"/>
</dbReference>
<comment type="similarity">
    <text evidence="2">Belongs to the WD repeat PLAP family.</text>
</comment>
<evidence type="ECO:0000256" key="2">
    <source>
        <dbReference type="ARBA" id="ARBA00008495"/>
    </source>
</evidence>
<keyword evidence="4 6" id="KW-0853">WD repeat</keyword>
<dbReference type="InterPro" id="IPR001680">
    <property type="entry name" value="WD40_rpt"/>
</dbReference>
<name>A0A7R9B5Y5_TIMSH</name>
<dbReference type="CDD" id="cd00200">
    <property type="entry name" value="WD40"/>
    <property type="match status" value="1"/>
</dbReference>
<dbReference type="Gene3D" id="1.25.10.10">
    <property type="entry name" value="Leucine-rich Repeat Variant"/>
    <property type="match status" value="1"/>
</dbReference>
<dbReference type="InterPro" id="IPR038122">
    <property type="entry name" value="PFU_sf"/>
</dbReference>
<feature type="repeat" description="WD" evidence="6">
    <location>
        <begin position="71"/>
        <end position="102"/>
    </location>
</feature>
<dbReference type="InterPro" id="IPR013535">
    <property type="entry name" value="PUL_dom"/>
</dbReference>
<reference evidence="9" key="1">
    <citation type="submission" date="2020-11" db="EMBL/GenBank/DDBJ databases">
        <authorList>
            <person name="Tran Van P."/>
        </authorList>
    </citation>
    <scope>NUCLEOTIDE SEQUENCE</scope>
</reference>
<dbReference type="GO" id="GO:0043161">
    <property type="term" value="P:proteasome-mediated ubiquitin-dependent protein catabolic process"/>
    <property type="evidence" value="ECO:0007669"/>
    <property type="project" value="TreeGrafter"/>
</dbReference>
<evidence type="ECO:0000256" key="4">
    <source>
        <dbReference type="ARBA" id="ARBA00022574"/>
    </source>
</evidence>
<dbReference type="Gene3D" id="2.130.10.10">
    <property type="entry name" value="YVTN repeat-like/Quinoprotein amine dehydrogenase"/>
    <property type="match status" value="1"/>
</dbReference>
<evidence type="ECO:0000259" key="7">
    <source>
        <dbReference type="PROSITE" id="PS51394"/>
    </source>
</evidence>
<dbReference type="PANTHER" id="PTHR19849">
    <property type="entry name" value="PHOSPHOLIPASE A-2-ACTIVATING PROTEIN"/>
    <property type="match status" value="1"/>
</dbReference>
<evidence type="ECO:0000256" key="6">
    <source>
        <dbReference type="PROSITE-ProRule" id="PRU00221"/>
    </source>
</evidence>
<evidence type="ECO:0000256" key="3">
    <source>
        <dbReference type="ARBA" id="ARBA00022490"/>
    </source>
</evidence>
<dbReference type="AlphaFoldDB" id="A0A7R9B5Y5"/>
<proteinExistence type="inferred from homology"/>
<dbReference type="Pfam" id="PF09070">
    <property type="entry name" value="PFU"/>
    <property type="match status" value="1"/>
</dbReference>
<evidence type="ECO:0000256" key="5">
    <source>
        <dbReference type="ARBA" id="ARBA00022737"/>
    </source>
</evidence>
<keyword evidence="3" id="KW-0963">Cytoplasm</keyword>
<dbReference type="InterPro" id="IPR011989">
    <property type="entry name" value="ARM-like"/>
</dbReference>
<feature type="repeat" description="WD" evidence="6">
    <location>
        <begin position="153"/>
        <end position="185"/>
    </location>
</feature>
<dbReference type="GO" id="GO:0010992">
    <property type="term" value="P:ubiquitin recycling"/>
    <property type="evidence" value="ECO:0007669"/>
    <property type="project" value="TreeGrafter"/>
</dbReference>